<accession>A0ABW8IJI7</accession>
<protein>
    <recommendedName>
        <fullName evidence="3">Lipoprotein</fullName>
    </recommendedName>
</protein>
<name>A0ABW8IJI7_9GAMM</name>
<dbReference type="PROSITE" id="PS51257">
    <property type="entry name" value="PROKAR_LIPOPROTEIN"/>
    <property type="match status" value="1"/>
</dbReference>
<gene>
    <name evidence="1" type="ORF">ISP18_12310</name>
</gene>
<organism evidence="1 2">
    <name type="scientific">Dyella humi</name>
    <dbReference type="NCBI Taxonomy" id="1770547"/>
    <lineage>
        <taxon>Bacteria</taxon>
        <taxon>Pseudomonadati</taxon>
        <taxon>Pseudomonadota</taxon>
        <taxon>Gammaproteobacteria</taxon>
        <taxon>Lysobacterales</taxon>
        <taxon>Rhodanobacteraceae</taxon>
        <taxon>Dyella</taxon>
    </lineage>
</organism>
<evidence type="ECO:0000313" key="1">
    <source>
        <dbReference type="EMBL" id="MFK2855376.1"/>
    </source>
</evidence>
<dbReference type="Proteomes" id="UP001620409">
    <property type="component" value="Unassembled WGS sequence"/>
</dbReference>
<sequence length="173" mass="18705">MKNVLVTVGLLSLTACSLPFGGGPRDIRVTSVTDVDYKNQNQIDFVERPPHPSKIISRVDFTTSTDLLALAINKDYNVVFALGLCSKDGVIDNVGHHVGQLYWNKLLIEPSSKATPEYAAAITKGPPFTYQVYVDRLVPNQADGSLCFALAGGNMLGFRLRSNVAVVPQAPSN</sequence>
<evidence type="ECO:0000313" key="2">
    <source>
        <dbReference type="Proteomes" id="UP001620409"/>
    </source>
</evidence>
<proteinExistence type="predicted"/>
<reference evidence="1 2" key="1">
    <citation type="submission" date="2020-10" db="EMBL/GenBank/DDBJ databases">
        <title>Phylogeny of dyella-like bacteria.</title>
        <authorList>
            <person name="Fu J."/>
        </authorList>
    </citation>
    <scope>NUCLEOTIDE SEQUENCE [LARGE SCALE GENOMIC DNA]</scope>
    <source>
        <strain evidence="1 2">DHG40</strain>
    </source>
</reference>
<dbReference type="RefSeq" id="WP_380012113.1">
    <property type="nucleotide sequence ID" value="NZ_JADIKI010000023.1"/>
</dbReference>
<dbReference type="EMBL" id="JADIKI010000023">
    <property type="protein sequence ID" value="MFK2855376.1"/>
    <property type="molecule type" value="Genomic_DNA"/>
</dbReference>
<evidence type="ECO:0008006" key="3">
    <source>
        <dbReference type="Google" id="ProtNLM"/>
    </source>
</evidence>
<keyword evidence="2" id="KW-1185">Reference proteome</keyword>
<comment type="caution">
    <text evidence="1">The sequence shown here is derived from an EMBL/GenBank/DDBJ whole genome shotgun (WGS) entry which is preliminary data.</text>
</comment>